<comment type="caution">
    <text evidence="1">The sequence shown here is derived from an EMBL/GenBank/DDBJ whole genome shotgun (WGS) entry which is preliminary data.</text>
</comment>
<name>A0A9J5WM33_SOLCO</name>
<dbReference type="Proteomes" id="UP000824120">
    <property type="component" value="Chromosome 11"/>
</dbReference>
<dbReference type="AlphaFoldDB" id="A0A9J5WM33"/>
<keyword evidence="2" id="KW-1185">Reference proteome</keyword>
<accession>A0A9J5WM33</accession>
<proteinExistence type="predicted"/>
<dbReference type="EMBL" id="JACXVP010000011">
    <property type="protein sequence ID" value="KAG5576429.1"/>
    <property type="molecule type" value="Genomic_DNA"/>
</dbReference>
<reference evidence="1 2" key="1">
    <citation type="submission" date="2020-09" db="EMBL/GenBank/DDBJ databases">
        <title>De no assembly of potato wild relative species, Solanum commersonii.</title>
        <authorList>
            <person name="Cho K."/>
        </authorList>
    </citation>
    <scope>NUCLEOTIDE SEQUENCE [LARGE SCALE GENOMIC DNA]</scope>
    <source>
        <strain evidence="1">LZ3.2</strain>
        <tissue evidence="1">Leaf</tissue>
    </source>
</reference>
<gene>
    <name evidence="1" type="ORF">H5410_056563</name>
</gene>
<evidence type="ECO:0000313" key="1">
    <source>
        <dbReference type="EMBL" id="KAG5576429.1"/>
    </source>
</evidence>
<organism evidence="1 2">
    <name type="scientific">Solanum commersonii</name>
    <name type="common">Commerson's wild potato</name>
    <name type="synonym">Commerson's nightshade</name>
    <dbReference type="NCBI Taxonomy" id="4109"/>
    <lineage>
        <taxon>Eukaryota</taxon>
        <taxon>Viridiplantae</taxon>
        <taxon>Streptophyta</taxon>
        <taxon>Embryophyta</taxon>
        <taxon>Tracheophyta</taxon>
        <taxon>Spermatophyta</taxon>
        <taxon>Magnoliopsida</taxon>
        <taxon>eudicotyledons</taxon>
        <taxon>Gunneridae</taxon>
        <taxon>Pentapetalae</taxon>
        <taxon>asterids</taxon>
        <taxon>lamiids</taxon>
        <taxon>Solanales</taxon>
        <taxon>Solanaceae</taxon>
        <taxon>Solanoideae</taxon>
        <taxon>Solaneae</taxon>
        <taxon>Solanum</taxon>
    </lineage>
</organism>
<protein>
    <submittedName>
        <fullName evidence="1">Uncharacterized protein</fullName>
    </submittedName>
</protein>
<sequence length="72" mass="8044">MTSEIWITKRSMDYSTRKSTKRGVYPLREVLPVAACNKLLVWVFRCFPSSPSSSGIFKSSDGLSSAYLLSCC</sequence>
<evidence type="ECO:0000313" key="2">
    <source>
        <dbReference type="Proteomes" id="UP000824120"/>
    </source>
</evidence>